<dbReference type="HAMAP" id="MF_01953">
    <property type="entry name" value="Urease_alpha"/>
    <property type="match status" value="1"/>
</dbReference>
<evidence type="ECO:0000256" key="6">
    <source>
        <dbReference type="NCBIfam" id="TIGR01792"/>
    </source>
</evidence>
<evidence type="ECO:0000256" key="2">
    <source>
        <dbReference type="ARBA" id="ARBA00022596"/>
    </source>
</evidence>
<evidence type="ECO:0000256" key="4">
    <source>
        <dbReference type="ARBA" id="ARBA00022801"/>
    </source>
</evidence>
<keyword evidence="15" id="KW-1185">Reference proteome</keyword>
<dbReference type="SUPFAM" id="SSF51556">
    <property type="entry name" value="Metallo-dependent hydrolases"/>
    <property type="match status" value="1"/>
</dbReference>
<organism evidence="14 15">
    <name type="scientific">Yoonia litorea</name>
    <dbReference type="NCBI Taxonomy" id="1123755"/>
    <lineage>
        <taxon>Bacteria</taxon>
        <taxon>Pseudomonadati</taxon>
        <taxon>Pseudomonadota</taxon>
        <taxon>Alphaproteobacteria</taxon>
        <taxon>Rhodobacterales</taxon>
        <taxon>Paracoccaceae</taxon>
        <taxon>Yoonia</taxon>
    </lineage>
</organism>
<feature type="binding site" evidence="5 8">
    <location>
        <position position="291"/>
    </location>
    <ligand>
        <name>Ni(2+)</name>
        <dbReference type="ChEBI" id="CHEBI:49786"/>
        <label>2</label>
    </ligand>
</feature>
<evidence type="ECO:0000256" key="7">
    <source>
        <dbReference type="PIRSR" id="PIRSR611612-50"/>
    </source>
</evidence>
<evidence type="ECO:0000313" key="15">
    <source>
        <dbReference type="Proteomes" id="UP000198926"/>
    </source>
</evidence>
<dbReference type="OrthoDB" id="9802793at2"/>
<dbReference type="EMBL" id="FOZM01000003">
    <property type="protein sequence ID" value="SFS21735.1"/>
    <property type="molecule type" value="Genomic_DNA"/>
</dbReference>
<dbReference type="RefSeq" id="WP_090210022.1">
    <property type="nucleotide sequence ID" value="NZ_FOZM01000003.1"/>
</dbReference>
<dbReference type="InterPro" id="IPR029754">
    <property type="entry name" value="Urease_Ni-bd"/>
</dbReference>
<keyword evidence="3 5" id="KW-0479">Metal-binding</keyword>
<comment type="subunit">
    <text evidence="5">Heterotrimer of UreA (gamma), UreB (beta) and UreC (alpha) subunits. Three heterotrimers associate to form the active enzyme.</text>
</comment>
<dbReference type="Pfam" id="PF00449">
    <property type="entry name" value="Urease_alpha"/>
    <property type="match status" value="1"/>
</dbReference>
<dbReference type="PRINTS" id="PR01752">
    <property type="entry name" value="UREASE"/>
</dbReference>
<dbReference type="PROSITE" id="PS00145">
    <property type="entry name" value="UREASE_2"/>
    <property type="match status" value="1"/>
</dbReference>
<dbReference type="PROSITE" id="PS01120">
    <property type="entry name" value="UREASE_1"/>
    <property type="match status" value="1"/>
</dbReference>
<dbReference type="GO" id="GO:0016151">
    <property type="term" value="F:nickel cation binding"/>
    <property type="evidence" value="ECO:0007669"/>
    <property type="project" value="UniProtKB-UniRule"/>
</dbReference>
<evidence type="ECO:0000256" key="3">
    <source>
        <dbReference type="ARBA" id="ARBA00022723"/>
    </source>
</evidence>
<dbReference type="PROSITE" id="PS51368">
    <property type="entry name" value="UREASE_3"/>
    <property type="match status" value="1"/>
</dbReference>
<evidence type="ECO:0000256" key="8">
    <source>
        <dbReference type="PIRSR" id="PIRSR611612-51"/>
    </source>
</evidence>
<feature type="binding site" evidence="5 8">
    <location>
        <position position="155"/>
    </location>
    <ligand>
        <name>Ni(2+)</name>
        <dbReference type="ChEBI" id="CHEBI:49786"/>
        <label>1</label>
    </ligand>
</feature>
<dbReference type="InterPro" id="IPR005848">
    <property type="entry name" value="Urease_asu"/>
</dbReference>
<evidence type="ECO:0000256" key="9">
    <source>
        <dbReference type="PIRSR" id="PIRSR611612-52"/>
    </source>
</evidence>
<dbReference type="STRING" id="1123755.SAMN05444714_2931"/>
<evidence type="ECO:0000256" key="12">
    <source>
        <dbReference type="RuleBase" id="RU004158"/>
    </source>
</evidence>
<gene>
    <name evidence="5" type="primary">ureC</name>
    <name evidence="14" type="ORF">SAMN05444714_2931</name>
</gene>
<dbReference type="Gene3D" id="3.20.20.140">
    <property type="entry name" value="Metal-dependent hydrolases"/>
    <property type="match status" value="1"/>
</dbReference>
<evidence type="ECO:0000256" key="5">
    <source>
        <dbReference type="HAMAP-Rule" id="MF_01953"/>
    </source>
</evidence>
<dbReference type="PANTHER" id="PTHR43440:SF1">
    <property type="entry name" value="UREASE"/>
    <property type="match status" value="1"/>
</dbReference>
<comment type="subcellular location">
    <subcellularLocation>
        <location evidence="5 10">Cytoplasm</location>
    </subcellularLocation>
</comment>
<dbReference type="Gene3D" id="2.30.40.10">
    <property type="entry name" value="Urease, subunit C, domain 1"/>
    <property type="match status" value="1"/>
</dbReference>
<dbReference type="GO" id="GO:0009039">
    <property type="term" value="F:urease activity"/>
    <property type="evidence" value="ECO:0007669"/>
    <property type="project" value="UniProtKB-UniRule"/>
</dbReference>
<evidence type="ECO:0000256" key="1">
    <source>
        <dbReference type="ARBA" id="ARBA00004897"/>
    </source>
</evidence>
<feature type="binding site" evidence="5 8">
    <location>
        <position position="379"/>
    </location>
    <ligand>
        <name>Ni(2+)</name>
        <dbReference type="ChEBI" id="CHEBI:49786"/>
        <label>1</label>
    </ligand>
</feature>
<name>A0A1I6N196_9RHOB</name>
<comment type="PTM">
    <text evidence="5">Carboxylation allows a single lysine to coordinate two nickel ions.</text>
</comment>
<comment type="catalytic activity">
    <reaction evidence="5 11">
        <text>urea + 2 H2O + H(+) = hydrogencarbonate + 2 NH4(+)</text>
        <dbReference type="Rhea" id="RHEA:20557"/>
        <dbReference type="ChEBI" id="CHEBI:15377"/>
        <dbReference type="ChEBI" id="CHEBI:15378"/>
        <dbReference type="ChEBI" id="CHEBI:16199"/>
        <dbReference type="ChEBI" id="CHEBI:17544"/>
        <dbReference type="ChEBI" id="CHEBI:28938"/>
        <dbReference type="EC" id="3.5.1.5"/>
    </reaction>
</comment>
<proteinExistence type="inferred from homology"/>
<feature type="domain" description="Urease" evidence="13">
    <location>
        <begin position="148"/>
        <end position="586"/>
    </location>
</feature>
<dbReference type="InterPro" id="IPR011059">
    <property type="entry name" value="Metal-dep_hydrolase_composite"/>
</dbReference>
<dbReference type="EC" id="3.5.1.5" evidence="5 6"/>
<feature type="binding site" evidence="5 8">
    <location>
        <position position="153"/>
    </location>
    <ligand>
        <name>Ni(2+)</name>
        <dbReference type="ChEBI" id="CHEBI:49786"/>
        <label>1</label>
    </ligand>
</feature>
<comment type="cofactor">
    <cofactor evidence="5 8 11">
        <name>Ni cation</name>
        <dbReference type="ChEBI" id="CHEBI:25516"/>
    </cofactor>
    <text evidence="5 8 11">Binds 2 nickel ions per subunit.</text>
</comment>
<comment type="similarity">
    <text evidence="5 12">Belongs to the metallo-dependent hydrolases superfamily. Urease alpha subunit family.</text>
</comment>
<dbReference type="GO" id="GO:0005737">
    <property type="term" value="C:cytoplasm"/>
    <property type="evidence" value="ECO:0007669"/>
    <property type="project" value="UniProtKB-SubCell"/>
</dbReference>
<dbReference type="InterPro" id="IPR017951">
    <property type="entry name" value="Urease_asu_c"/>
</dbReference>
<dbReference type="InterPro" id="IPR017950">
    <property type="entry name" value="Urease_AS"/>
</dbReference>
<dbReference type="Pfam" id="PF01979">
    <property type="entry name" value="Amidohydro_1"/>
    <property type="match status" value="1"/>
</dbReference>
<dbReference type="InterPro" id="IPR011612">
    <property type="entry name" value="Urease_alpha_N_dom"/>
</dbReference>
<feature type="active site" description="Proton donor" evidence="5 9">
    <location>
        <position position="339"/>
    </location>
</feature>
<feature type="binding site" description="via carbamate group" evidence="5 8">
    <location>
        <position position="236"/>
    </location>
    <ligand>
        <name>Ni(2+)</name>
        <dbReference type="ChEBI" id="CHEBI:49786"/>
        <label>2</label>
    </ligand>
</feature>
<dbReference type="InterPro" id="IPR032466">
    <property type="entry name" value="Metal_Hydrolase"/>
</dbReference>
<dbReference type="InterPro" id="IPR050112">
    <property type="entry name" value="Urease_alpha_subunit"/>
</dbReference>
<comment type="pathway">
    <text evidence="1 5">Nitrogen metabolism; urea degradation; CO(2) and NH(3) from urea (urease route): step 1/1.</text>
</comment>
<evidence type="ECO:0000256" key="11">
    <source>
        <dbReference type="RuleBase" id="RU000510"/>
    </source>
</evidence>
<dbReference type="UniPathway" id="UPA00258">
    <property type="reaction ID" value="UER00370"/>
</dbReference>
<protein>
    <recommendedName>
        <fullName evidence="5 6">Urease subunit alpha</fullName>
        <ecNumber evidence="5 6">3.5.1.5</ecNumber>
    </recommendedName>
    <alternativeName>
        <fullName evidence="5">Urea amidohydrolase subunit alpha</fullName>
    </alternativeName>
</protein>
<dbReference type="InterPro" id="IPR006680">
    <property type="entry name" value="Amidohydro-rel"/>
</dbReference>
<sequence>MPATISRADYAAMFGPTVGDRVRLADTELIIEVERDLTAERAGAAMSDGEGKNAMTYGEEVKFGGGKVIRDGMGQSQRTRAEGAVDTVITNALIVDWTGIYKADVGLKDGQIAAIGKAGNPDTQPGVDIIIGPGTEAIAGEGRILTAGGIDSHIHFICPQQIEDALHSGLTTMIGGGTGPAHGTLATTCTPGPWHIGRMLQAADAFPMNLAFAGKGNAALPAALEEQVLAGASCLKLHEDWGTTPAAIDTCLSVADAWDVQVMIHTDTLNESGFVENTVAAMKGRTIHAFHTEGAGGGHAPDIIKICGESHVLPSSTNPTRPFTVNTVDEHLDMLMVCHHLDKSIPEDVAFAESRIRRETIAAEDILHDMGAFSIIASDSQAMGRVGEVIIRTWQTAHKMKVQRGALSEEQGDNDNLRVRRYIAKYTINPAIAHGISQHVGSIEVGKRADLVLWDTAFFGVKPEMVLLGGTIVAAQMGDPNASIPTPQPVYTRPMFGAYGRSVENNAVTFVSATAQDARIGETLGLAKKTLPVVNTRGIGKTDLKLNSAMPQVDVNPETYEVRADGELLTCEPATELPMAQRYFLF</sequence>
<dbReference type="AlphaFoldDB" id="A0A1I6N196"/>
<feature type="binding site" description="via carbamate group" evidence="5 8">
    <location>
        <position position="236"/>
    </location>
    <ligand>
        <name>Ni(2+)</name>
        <dbReference type="ChEBI" id="CHEBI:49786"/>
        <label>1</label>
    </ligand>
</feature>
<dbReference type="NCBIfam" id="TIGR01792">
    <property type="entry name" value="urease_alph"/>
    <property type="match status" value="1"/>
</dbReference>
<keyword evidence="4 5" id="KW-0378">Hydrolase</keyword>
<dbReference type="CDD" id="cd00375">
    <property type="entry name" value="Urease_alpha"/>
    <property type="match status" value="1"/>
</dbReference>
<feature type="modified residue" description="N6-carboxylysine" evidence="5 7">
    <location>
        <position position="236"/>
    </location>
</feature>
<feature type="binding site" evidence="5 8">
    <location>
        <position position="265"/>
    </location>
    <ligand>
        <name>Ni(2+)</name>
        <dbReference type="ChEBI" id="CHEBI:49786"/>
        <label>2</label>
    </ligand>
</feature>
<feature type="binding site" evidence="5 10">
    <location>
        <position position="238"/>
    </location>
    <ligand>
        <name>substrate</name>
    </ligand>
</feature>
<evidence type="ECO:0000256" key="10">
    <source>
        <dbReference type="PROSITE-ProRule" id="PRU00700"/>
    </source>
</evidence>
<evidence type="ECO:0000313" key="14">
    <source>
        <dbReference type="EMBL" id="SFS21735.1"/>
    </source>
</evidence>
<evidence type="ECO:0000259" key="13">
    <source>
        <dbReference type="PROSITE" id="PS51368"/>
    </source>
</evidence>
<dbReference type="SUPFAM" id="SSF51338">
    <property type="entry name" value="Composite domain of metallo-dependent hydrolases"/>
    <property type="match status" value="2"/>
</dbReference>
<dbReference type="GO" id="GO:0043419">
    <property type="term" value="P:urea catabolic process"/>
    <property type="evidence" value="ECO:0007669"/>
    <property type="project" value="UniProtKB-UniRule"/>
</dbReference>
<dbReference type="PANTHER" id="PTHR43440">
    <property type="entry name" value="UREASE"/>
    <property type="match status" value="1"/>
</dbReference>
<keyword evidence="2 5" id="KW-0533">Nickel</keyword>
<dbReference type="NCBIfam" id="NF009685">
    <property type="entry name" value="PRK13206.1"/>
    <property type="match status" value="1"/>
</dbReference>
<dbReference type="NCBIfam" id="NF009686">
    <property type="entry name" value="PRK13207.1"/>
    <property type="match status" value="1"/>
</dbReference>
<reference evidence="14 15" key="1">
    <citation type="submission" date="2016-10" db="EMBL/GenBank/DDBJ databases">
        <authorList>
            <person name="de Groot N.N."/>
        </authorList>
    </citation>
    <scope>NUCLEOTIDE SEQUENCE [LARGE SCALE GENOMIC DNA]</scope>
    <source>
        <strain evidence="14 15">DSM 29433</strain>
    </source>
</reference>
<comment type="PTM">
    <text evidence="7">Carbamylation allows a single lysine to coordinate two nickel ions.</text>
</comment>
<dbReference type="Proteomes" id="UP000198926">
    <property type="component" value="Unassembled WGS sequence"/>
</dbReference>
<keyword evidence="5 10" id="KW-0963">Cytoplasm</keyword>
<accession>A0A1I6N196</accession>